<evidence type="ECO:0000313" key="2">
    <source>
        <dbReference type="EMBL" id="KAK2580358.1"/>
    </source>
</evidence>
<dbReference type="EMBL" id="JAIFRP010000058">
    <property type="protein sequence ID" value="KAK2580358.1"/>
    <property type="molecule type" value="Genomic_DNA"/>
</dbReference>
<evidence type="ECO:0000259" key="1">
    <source>
        <dbReference type="Pfam" id="PF13358"/>
    </source>
</evidence>
<sequence>MHREWQTVIFSDEKKFNLDGPDGYNSYWRDLRKEPRMDSVEYITILKNNLLPFLEEHCTVNWTFQQDNASVHTSRRTMVWFEAKGINVIKWPACSPDQNPMENMWGIIVQKIYTENRHLQIF</sequence>
<evidence type="ECO:0000313" key="3">
    <source>
        <dbReference type="Proteomes" id="UP001258017"/>
    </source>
</evidence>
<reference evidence="2" key="1">
    <citation type="submission" date="2021-08" db="EMBL/GenBank/DDBJ databases">
        <authorList>
            <person name="Misof B."/>
            <person name="Oliver O."/>
            <person name="Podsiadlowski L."/>
            <person name="Donath A."/>
            <person name="Peters R."/>
            <person name="Mayer C."/>
            <person name="Rust J."/>
            <person name="Gunkel S."/>
            <person name="Lesny P."/>
            <person name="Martin S."/>
            <person name="Oeyen J.P."/>
            <person name="Petersen M."/>
            <person name="Panagiotis P."/>
            <person name="Wilbrandt J."/>
            <person name="Tanja T."/>
        </authorList>
    </citation>
    <scope>NUCLEOTIDE SEQUENCE</scope>
    <source>
        <strain evidence="2">GBR_01_08_01A</strain>
        <tissue evidence="2">Thorax + abdomen</tissue>
    </source>
</reference>
<dbReference type="InterPro" id="IPR038717">
    <property type="entry name" value="Tc1-like_DDE_dom"/>
</dbReference>
<comment type="caution">
    <text evidence="2">The sequence shown here is derived from an EMBL/GenBank/DDBJ whole genome shotgun (WGS) entry which is preliminary data.</text>
</comment>
<dbReference type="Pfam" id="PF13358">
    <property type="entry name" value="DDE_3"/>
    <property type="match status" value="1"/>
</dbReference>
<accession>A0AAD9RJG6</accession>
<dbReference type="GO" id="GO:0003676">
    <property type="term" value="F:nucleic acid binding"/>
    <property type="evidence" value="ECO:0007669"/>
    <property type="project" value="InterPro"/>
</dbReference>
<keyword evidence="3" id="KW-1185">Reference proteome</keyword>
<name>A0AAD9RJG6_9HYME</name>
<dbReference type="AlphaFoldDB" id="A0AAD9RJG6"/>
<organism evidence="2 3">
    <name type="scientific">Odynerus spinipes</name>
    <dbReference type="NCBI Taxonomy" id="1348599"/>
    <lineage>
        <taxon>Eukaryota</taxon>
        <taxon>Metazoa</taxon>
        <taxon>Ecdysozoa</taxon>
        <taxon>Arthropoda</taxon>
        <taxon>Hexapoda</taxon>
        <taxon>Insecta</taxon>
        <taxon>Pterygota</taxon>
        <taxon>Neoptera</taxon>
        <taxon>Endopterygota</taxon>
        <taxon>Hymenoptera</taxon>
        <taxon>Apocrita</taxon>
        <taxon>Aculeata</taxon>
        <taxon>Vespoidea</taxon>
        <taxon>Vespidae</taxon>
        <taxon>Eumeninae</taxon>
        <taxon>Odynerus</taxon>
    </lineage>
</organism>
<gene>
    <name evidence="2" type="ORF">KPH14_010602</name>
</gene>
<protein>
    <recommendedName>
        <fullName evidence="1">Tc1-like transposase DDE domain-containing protein</fullName>
    </recommendedName>
</protein>
<proteinExistence type="predicted"/>
<reference evidence="2" key="2">
    <citation type="journal article" date="2023" name="Commun. Biol.">
        <title>Intrasexual cuticular hydrocarbon dimorphism in a wasp sheds light on hydrocarbon biosynthesis genes in Hymenoptera.</title>
        <authorList>
            <person name="Moris V.C."/>
            <person name="Podsiadlowski L."/>
            <person name="Martin S."/>
            <person name="Oeyen J.P."/>
            <person name="Donath A."/>
            <person name="Petersen M."/>
            <person name="Wilbrandt J."/>
            <person name="Misof B."/>
            <person name="Liedtke D."/>
            <person name="Thamm M."/>
            <person name="Scheiner R."/>
            <person name="Schmitt T."/>
            <person name="Niehuis O."/>
        </authorList>
    </citation>
    <scope>NUCLEOTIDE SEQUENCE</scope>
    <source>
        <strain evidence="2">GBR_01_08_01A</strain>
    </source>
</reference>
<dbReference type="Gene3D" id="3.30.420.10">
    <property type="entry name" value="Ribonuclease H-like superfamily/Ribonuclease H"/>
    <property type="match status" value="1"/>
</dbReference>
<feature type="domain" description="Tc1-like transposase DDE" evidence="1">
    <location>
        <begin position="34"/>
        <end position="115"/>
    </location>
</feature>
<dbReference type="Proteomes" id="UP001258017">
    <property type="component" value="Unassembled WGS sequence"/>
</dbReference>
<dbReference type="InterPro" id="IPR036397">
    <property type="entry name" value="RNaseH_sf"/>
</dbReference>